<dbReference type="InterPro" id="IPR012337">
    <property type="entry name" value="RNaseH-like_sf"/>
</dbReference>
<reference evidence="2" key="1">
    <citation type="submission" date="2019-06" db="EMBL/GenBank/DDBJ databases">
        <authorList>
            <consortium name="Wellcome Sanger Institute Data Sharing"/>
        </authorList>
    </citation>
    <scope>NUCLEOTIDE SEQUENCE [LARGE SCALE GENOMIC DNA]</scope>
</reference>
<dbReference type="PROSITE" id="PS50994">
    <property type="entry name" value="INTEGRASE"/>
    <property type="match status" value="1"/>
</dbReference>
<dbReference type="PANTHER" id="PTHR37984:SF15">
    <property type="entry name" value="INTEGRASE CATALYTIC DOMAIN-CONTAINING PROTEIN"/>
    <property type="match status" value="1"/>
</dbReference>
<dbReference type="Gene3D" id="3.30.420.10">
    <property type="entry name" value="Ribonuclease H-like superfamily/Ribonuclease H"/>
    <property type="match status" value="1"/>
</dbReference>
<accession>A0A672HEM7</accession>
<dbReference type="Proteomes" id="UP000472267">
    <property type="component" value="Chromosome 19"/>
</dbReference>
<reference evidence="2" key="3">
    <citation type="submission" date="2025-09" db="UniProtKB">
        <authorList>
            <consortium name="Ensembl"/>
        </authorList>
    </citation>
    <scope>IDENTIFICATION</scope>
</reference>
<dbReference type="GO" id="GO:0015074">
    <property type="term" value="P:DNA integration"/>
    <property type="evidence" value="ECO:0007669"/>
    <property type="project" value="InterPro"/>
</dbReference>
<feature type="domain" description="Integrase catalytic" evidence="1">
    <location>
        <begin position="35"/>
        <end position="182"/>
    </location>
</feature>
<evidence type="ECO:0000313" key="3">
    <source>
        <dbReference type="Proteomes" id="UP000472267"/>
    </source>
</evidence>
<dbReference type="GO" id="GO:0003676">
    <property type="term" value="F:nucleic acid binding"/>
    <property type="evidence" value="ECO:0007669"/>
    <property type="project" value="InterPro"/>
</dbReference>
<protein>
    <recommendedName>
        <fullName evidence="1">Integrase catalytic domain-containing protein</fullName>
    </recommendedName>
</protein>
<dbReference type="InterPro" id="IPR001584">
    <property type="entry name" value="Integrase_cat-core"/>
</dbReference>
<keyword evidence="3" id="KW-1185">Reference proteome</keyword>
<proteinExistence type="predicted"/>
<dbReference type="OMA" id="MARLCES"/>
<sequence>MWTRRDVWGHVRTCTTCQQDKGPNEKPAGLLPSPDVKTPGEVIGVDFLGPFPHSKDRNSILMVVVDYYSRWVELFAVRDDEILTRWGVPKYLVTDRGPQLTSHHMARLCESWGVTQKLTTAYHPQINMTEGVDHTLKTVMASFVRDHHQDWDKRLPELRLALSTGVHETTGATPAMLALGRELKGPLERLVGRAPAPHTATHQPLHTHTQLRRRSGDTWAWLKLGKPDAIAHDAGMYTLRSVVSQFCVRPVNYQVHGVTAKGKADTVSATDMKPCFRPDKPLAWGGGGVTTG</sequence>
<dbReference type="SUPFAM" id="SSF53098">
    <property type="entry name" value="Ribonuclease H-like"/>
    <property type="match status" value="1"/>
</dbReference>
<organism evidence="2 3">
    <name type="scientific">Salarias fasciatus</name>
    <name type="common">Jewelled blenny</name>
    <name type="synonym">Blennius fasciatus</name>
    <dbReference type="NCBI Taxonomy" id="181472"/>
    <lineage>
        <taxon>Eukaryota</taxon>
        <taxon>Metazoa</taxon>
        <taxon>Chordata</taxon>
        <taxon>Craniata</taxon>
        <taxon>Vertebrata</taxon>
        <taxon>Euteleostomi</taxon>
        <taxon>Actinopterygii</taxon>
        <taxon>Neopterygii</taxon>
        <taxon>Teleostei</taxon>
        <taxon>Neoteleostei</taxon>
        <taxon>Acanthomorphata</taxon>
        <taxon>Ovalentaria</taxon>
        <taxon>Blenniimorphae</taxon>
        <taxon>Blenniiformes</taxon>
        <taxon>Blennioidei</taxon>
        <taxon>Blenniidae</taxon>
        <taxon>Salariinae</taxon>
        <taxon>Salarias</taxon>
    </lineage>
</organism>
<name>A0A672HEM7_SALFA</name>
<dbReference type="PANTHER" id="PTHR37984">
    <property type="entry name" value="PROTEIN CBG26694"/>
    <property type="match status" value="1"/>
</dbReference>
<dbReference type="Pfam" id="PF00665">
    <property type="entry name" value="rve"/>
    <property type="match status" value="1"/>
</dbReference>
<dbReference type="Ensembl" id="ENSSFAT00005028689.1">
    <property type="protein sequence ID" value="ENSSFAP00005027638.1"/>
    <property type="gene ID" value="ENSSFAG00005014109.1"/>
</dbReference>
<dbReference type="InterPro" id="IPR050951">
    <property type="entry name" value="Retrovirus_Pol_polyprotein"/>
</dbReference>
<reference evidence="2" key="2">
    <citation type="submission" date="2025-08" db="UniProtKB">
        <authorList>
            <consortium name="Ensembl"/>
        </authorList>
    </citation>
    <scope>IDENTIFICATION</scope>
</reference>
<evidence type="ECO:0000313" key="2">
    <source>
        <dbReference type="Ensembl" id="ENSSFAP00005027638.1"/>
    </source>
</evidence>
<dbReference type="InterPro" id="IPR036397">
    <property type="entry name" value="RNaseH_sf"/>
</dbReference>
<evidence type="ECO:0000259" key="1">
    <source>
        <dbReference type="PROSITE" id="PS50994"/>
    </source>
</evidence>
<dbReference type="AlphaFoldDB" id="A0A672HEM7"/>
<dbReference type="InParanoid" id="A0A672HEM7"/>